<keyword evidence="2 6" id="KW-0597">Phosphoprotein</keyword>
<evidence type="ECO:0000256" key="2">
    <source>
        <dbReference type="ARBA" id="ARBA00022553"/>
    </source>
</evidence>
<keyword evidence="6" id="KW-1278">Translocase</keyword>
<keyword evidence="6 7" id="KW-1133">Transmembrane helix</keyword>
<evidence type="ECO:0000256" key="7">
    <source>
        <dbReference type="SAM" id="Phobius"/>
    </source>
</evidence>
<comment type="cofactor">
    <cofactor evidence="6">
        <name>FMN</name>
        <dbReference type="ChEBI" id="CHEBI:58210"/>
    </cofactor>
</comment>
<keyword evidence="3 6" id="KW-0285">Flavoprotein</keyword>
<organism evidence="9 10">
    <name type="scientific">Buchnera aphidicola subsp. Melaphis rhois</name>
    <dbReference type="NCBI Taxonomy" id="118103"/>
    <lineage>
        <taxon>Bacteria</taxon>
        <taxon>Pseudomonadati</taxon>
        <taxon>Pseudomonadota</taxon>
        <taxon>Gammaproteobacteria</taxon>
        <taxon>Enterobacterales</taxon>
        <taxon>Erwiniaceae</taxon>
        <taxon>Buchnera</taxon>
    </lineage>
</organism>
<keyword evidence="4 6" id="KW-0288">FMN</keyword>
<sequence>MLKQNNSIIFTLFFVSIITASSVILVYLSTKTRINLQQENYQQKMLDIIFPKRIFEKVKTSCFVINNKLLGDDKNHRFWTVKKDNKLQALIFETIAPDGYSGNIKMIISLNLHSTILGIRILNHHETPGLGDKIDIHISNWITKFSGITVSGLNDTHFSLKKYGGDIDQFTGATITPLAVINAIKRTVSLQQMLVSKHLRFKHCGLYHE</sequence>
<keyword evidence="1 6" id="KW-0813">Transport</keyword>
<dbReference type="HAMAP" id="MF_00479">
    <property type="entry name" value="RsxG_RnfG"/>
    <property type="match status" value="1"/>
</dbReference>
<feature type="modified residue" description="FMN phosphoryl threonine" evidence="6">
    <location>
        <position position="174"/>
    </location>
</feature>
<accession>A0A4D6YAI8</accession>
<evidence type="ECO:0000259" key="8">
    <source>
        <dbReference type="SMART" id="SM00900"/>
    </source>
</evidence>
<dbReference type="Pfam" id="PF04205">
    <property type="entry name" value="FMN_bind"/>
    <property type="match status" value="1"/>
</dbReference>
<dbReference type="GO" id="GO:0009055">
    <property type="term" value="F:electron transfer activity"/>
    <property type="evidence" value="ECO:0007669"/>
    <property type="project" value="InterPro"/>
</dbReference>
<protein>
    <recommendedName>
        <fullName evidence="6">Ion-translocating oxidoreductase complex subunit G</fullName>
        <ecNumber evidence="6">7.-.-.-</ecNumber>
    </recommendedName>
    <alternativeName>
        <fullName evidence="6">Rnf electron transport complex subunit G</fullName>
    </alternativeName>
</protein>
<name>A0A4D6YAI8_BUCMH</name>
<comment type="function">
    <text evidence="6">Part of a membrane-bound complex that couples electron transfer with translocation of ions across the membrane.</text>
</comment>
<dbReference type="EC" id="7.-.-.-" evidence="6"/>
<dbReference type="OrthoDB" id="9784165at2"/>
<dbReference type="SMART" id="SM00900">
    <property type="entry name" value="FMN_bind"/>
    <property type="match status" value="1"/>
</dbReference>
<evidence type="ECO:0000256" key="6">
    <source>
        <dbReference type="HAMAP-Rule" id="MF_00479"/>
    </source>
</evidence>
<comment type="subunit">
    <text evidence="6">The complex is composed of six subunits: RnfA, RnfB, RnfC, RnfD, RnfE and RnfG.</text>
</comment>
<keyword evidence="6 7" id="KW-0472">Membrane</keyword>
<dbReference type="GO" id="GO:0010181">
    <property type="term" value="F:FMN binding"/>
    <property type="evidence" value="ECO:0007669"/>
    <property type="project" value="InterPro"/>
</dbReference>
<evidence type="ECO:0000256" key="4">
    <source>
        <dbReference type="ARBA" id="ARBA00022643"/>
    </source>
</evidence>
<dbReference type="RefSeq" id="WP_158336329.1">
    <property type="nucleotide sequence ID" value="NZ_CP033004.1"/>
</dbReference>
<dbReference type="NCBIfam" id="TIGR01947">
    <property type="entry name" value="rnfG"/>
    <property type="match status" value="1"/>
</dbReference>
<comment type="similarity">
    <text evidence="6">Belongs to the RnfG family.</text>
</comment>
<reference evidence="9 10" key="1">
    <citation type="submission" date="2018-10" db="EMBL/GenBank/DDBJ databases">
        <title>Comparative functional genomics of the obligate endosymbiont Buchnera aphidicola.</title>
        <authorList>
            <person name="Chong R.A."/>
        </authorList>
    </citation>
    <scope>NUCLEOTIDE SEQUENCE [LARGE SCALE GENOMIC DNA]</scope>
    <source>
        <strain evidence="9 10">Mrh</strain>
    </source>
</reference>
<gene>
    <name evidence="9" type="primary">rsxG</name>
    <name evidence="6" type="synonym">rnfG</name>
    <name evidence="9" type="ORF">D9V73_00560</name>
</gene>
<dbReference type="Proteomes" id="UP000298566">
    <property type="component" value="Chromosome"/>
</dbReference>
<dbReference type="GO" id="GO:0005886">
    <property type="term" value="C:plasma membrane"/>
    <property type="evidence" value="ECO:0007669"/>
    <property type="project" value="UniProtKB-SubCell"/>
</dbReference>
<dbReference type="NCBIfam" id="NF002519">
    <property type="entry name" value="PRK01908.1"/>
    <property type="match status" value="1"/>
</dbReference>
<proteinExistence type="inferred from homology"/>
<dbReference type="InterPro" id="IPR007329">
    <property type="entry name" value="FMN-bd"/>
</dbReference>
<evidence type="ECO:0000256" key="5">
    <source>
        <dbReference type="ARBA" id="ARBA00022982"/>
    </source>
</evidence>
<keyword evidence="6" id="KW-1003">Cell membrane</keyword>
<comment type="subcellular location">
    <subcellularLocation>
        <location evidence="6">Cell inner membrane</location>
        <topology evidence="6">Single-pass membrane protein</topology>
    </subcellularLocation>
</comment>
<keyword evidence="6 7" id="KW-0812">Transmembrane</keyword>
<dbReference type="PIRSF" id="PIRSF006091">
    <property type="entry name" value="E_trnsport_RnfG"/>
    <property type="match status" value="1"/>
</dbReference>
<evidence type="ECO:0000313" key="10">
    <source>
        <dbReference type="Proteomes" id="UP000298566"/>
    </source>
</evidence>
<dbReference type="EMBL" id="CP033004">
    <property type="protein sequence ID" value="QCI23148.1"/>
    <property type="molecule type" value="Genomic_DNA"/>
</dbReference>
<dbReference type="PANTHER" id="PTHR36118:SF1">
    <property type="entry name" value="ION-TRANSLOCATING OXIDOREDUCTASE COMPLEX SUBUNIT G"/>
    <property type="match status" value="1"/>
</dbReference>
<evidence type="ECO:0000313" key="9">
    <source>
        <dbReference type="EMBL" id="QCI23148.1"/>
    </source>
</evidence>
<dbReference type="PANTHER" id="PTHR36118">
    <property type="entry name" value="ION-TRANSLOCATING OXIDOREDUCTASE COMPLEX SUBUNIT G"/>
    <property type="match status" value="1"/>
</dbReference>
<evidence type="ECO:0000256" key="1">
    <source>
        <dbReference type="ARBA" id="ARBA00022448"/>
    </source>
</evidence>
<keyword evidence="6" id="KW-0997">Cell inner membrane</keyword>
<dbReference type="AlphaFoldDB" id="A0A4D6YAI8"/>
<feature type="transmembrane region" description="Helical" evidence="7">
    <location>
        <begin position="6"/>
        <end position="28"/>
    </location>
</feature>
<dbReference type="InterPro" id="IPR010209">
    <property type="entry name" value="Ion_transpt_RnfG/RsxG"/>
</dbReference>
<dbReference type="GO" id="GO:0022900">
    <property type="term" value="P:electron transport chain"/>
    <property type="evidence" value="ECO:0007669"/>
    <property type="project" value="UniProtKB-UniRule"/>
</dbReference>
<evidence type="ECO:0000256" key="3">
    <source>
        <dbReference type="ARBA" id="ARBA00022630"/>
    </source>
</evidence>
<feature type="domain" description="FMN-binding" evidence="8">
    <location>
        <begin position="99"/>
        <end position="191"/>
    </location>
</feature>
<keyword evidence="5 6" id="KW-0249">Electron transport</keyword>